<dbReference type="InterPro" id="IPR001466">
    <property type="entry name" value="Beta-lactam-related"/>
</dbReference>
<protein>
    <submittedName>
        <fullName evidence="2">Beta-lactamase family protein</fullName>
    </submittedName>
</protein>
<gene>
    <name evidence="2" type="ORF">L0U89_07345</name>
</gene>
<dbReference type="Proteomes" id="UP001201449">
    <property type="component" value="Unassembled WGS sequence"/>
</dbReference>
<dbReference type="EMBL" id="JAKEVZ010000004">
    <property type="protein sequence ID" value="MCF1750883.1"/>
    <property type="molecule type" value="Genomic_DNA"/>
</dbReference>
<dbReference type="InterPro" id="IPR050491">
    <property type="entry name" value="AmpC-like"/>
</dbReference>
<organism evidence="2 3">
    <name type="scientific">Mariniradius sediminis</name>
    <dbReference type="NCBI Taxonomy" id="2909237"/>
    <lineage>
        <taxon>Bacteria</taxon>
        <taxon>Pseudomonadati</taxon>
        <taxon>Bacteroidota</taxon>
        <taxon>Cytophagia</taxon>
        <taxon>Cytophagales</taxon>
        <taxon>Cyclobacteriaceae</taxon>
        <taxon>Mariniradius</taxon>
    </lineage>
</organism>
<proteinExistence type="predicted"/>
<dbReference type="Gene3D" id="3.40.710.10">
    <property type="entry name" value="DD-peptidase/beta-lactamase superfamily"/>
    <property type="match status" value="1"/>
</dbReference>
<dbReference type="PANTHER" id="PTHR46825">
    <property type="entry name" value="D-ALANYL-D-ALANINE-CARBOXYPEPTIDASE/ENDOPEPTIDASE AMPH"/>
    <property type="match status" value="1"/>
</dbReference>
<evidence type="ECO:0000259" key="1">
    <source>
        <dbReference type="Pfam" id="PF00144"/>
    </source>
</evidence>
<accession>A0ABS9BS44</accession>
<sequence length="367" mass="41394">MKKSFGLFLPVVCICILFGCERDPDPSQENQFSSLDAKIDGILRAFDIPGVQIAIMRNERLVYQGTYGFADKESKLPVSNESVFRIASVSKPITAIGIYKLAQDGLLALDDKVFGEGAILGTRFGSKPYSEAIKAITVRHLLEHKAGGWTNDGNDPMFSPINYPQHELIGYILDTRPLDFQPGSTFVYSNFGYCILGRVIEELSGESYEAYIRTKILEPSGITSMYIGNNTISEKFENEVRYYNPHSYFTPYQIDVKRMDAGGGWVASATDLLRFMTRIDRLPYRKDFLKDYYAYQMYFGFFNWVHNGAMSGTSAVLERANDKFSFSVVANGNSAEFGTALEAFRRAINDEIKSRSSWPDHDLFESD</sequence>
<keyword evidence="3" id="KW-1185">Reference proteome</keyword>
<dbReference type="InterPro" id="IPR012338">
    <property type="entry name" value="Beta-lactam/transpept-like"/>
</dbReference>
<dbReference type="PANTHER" id="PTHR46825:SF13">
    <property type="entry name" value="BETA-LACTAMASE-RELATED DOMAIN-CONTAINING PROTEIN"/>
    <property type="match status" value="1"/>
</dbReference>
<name>A0ABS9BS44_9BACT</name>
<comment type="caution">
    <text evidence="2">The sequence shown here is derived from an EMBL/GenBank/DDBJ whole genome shotgun (WGS) entry which is preliminary data.</text>
</comment>
<evidence type="ECO:0000313" key="3">
    <source>
        <dbReference type="Proteomes" id="UP001201449"/>
    </source>
</evidence>
<dbReference type="Pfam" id="PF00144">
    <property type="entry name" value="Beta-lactamase"/>
    <property type="match status" value="1"/>
</dbReference>
<feature type="domain" description="Beta-lactamase-related" evidence="1">
    <location>
        <begin position="36"/>
        <end position="281"/>
    </location>
</feature>
<dbReference type="RefSeq" id="WP_255777845.1">
    <property type="nucleotide sequence ID" value="NZ_JAKEVZ010000004.1"/>
</dbReference>
<dbReference type="SUPFAM" id="SSF56601">
    <property type="entry name" value="beta-lactamase/transpeptidase-like"/>
    <property type="match status" value="1"/>
</dbReference>
<dbReference type="PROSITE" id="PS51257">
    <property type="entry name" value="PROKAR_LIPOPROTEIN"/>
    <property type="match status" value="1"/>
</dbReference>
<evidence type="ECO:0000313" key="2">
    <source>
        <dbReference type="EMBL" id="MCF1750883.1"/>
    </source>
</evidence>
<reference evidence="2 3" key="1">
    <citation type="submission" date="2022-01" db="EMBL/GenBank/DDBJ databases">
        <title>Mariniradius saccharolyticus sp. nov., isolated from sediment of a river.</title>
        <authorList>
            <person name="Liu H."/>
        </authorList>
    </citation>
    <scope>NUCLEOTIDE SEQUENCE [LARGE SCALE GENOMIC DNA]</scope>
    <source>
        <strain evidence="2 3">RY-2</strain>
    </source>
</reference>